<evidence type="ECO:0000256" key="1">
    <source>
        <dbReference type="SAM" id="SignalP"/>
    </source>
</evidence>
<gene>
    <name evidence="2" type="ORF">SSYM_0435</name>
</gene>
<feature type="non-terminal residue" evidence="2">
    <location>
        <position position="75"/>
    </location>
</feature>
<reference evidence="3" key="1">
    <citation type="journal article" date="2011" name="Genome Biol. Evol.">
        <title>Massive genomic decay in Serratia symbiotica, a recently evolved symbiont of aphids.</title>
        <authorList>
            <person name="Burke G.R."/>
            <person name="Moran N.A."/>
        </authorList>
    </citation>
    <scope>NUCLEOTIDE SEQUENCE [LARGE SCALE GENOMIC DNA]</scope>
    <source>
        <strain evidence="3">Tucson</strain>
    </source>
</reference>
<dbReference type="Proteomes" id="UP000013568">
    <property type="component" value="Unassembled WGS sequence"/>
</dbReference>
<name>E9CK88_9GAMM</name>
<dbReference type="AlphaFoldDB" id="E9CK88"/>
<dbReference type="HOGENOM" id="CLU_2677151_0_0_6"/>
<sequence length="75" mass="8187">MCTLLRLSLMAVWLLASSNQALASASILIWPIDPVIKVPVYMQIRVLGWQQMADKDDYSTQSAVIASPPVASIAQ</sequence>
<feature type="chain" id="PRO_5003234146" evidence="1">
    <location>
        <begin position="24"/>
        <end position="75"/>
    </location>
</feature>
<keyword evidence="1" id="KW-0732">Signal</keyword>
<keyword evidence="3" id="KW-1185">Reference proteome</keyword>
<proteinExistence type="predicted"/>
<evidence type="ECO:0000313" key="2">
    <source>
        <dbReference type="EMBL" id="EFW13000.1"/>
    </source>
</evidence>
<organism evidence="2 3">
    <name type="scientific">Serratia symbiotica str. Tucson</name>
    <dbReference type="NCBI Taxonomy" id="914128"/>
    <lineage>
        <taxon>Bacteria</taxon>
        <taxon>Pseudomonadati</taxon>
        <taxon>Pseudomonadota</taxon>
        <taxon>Gammaproteobacteria</taxon>
        <taxon>Enterobacterales</taxon>
        <taxon>Yersiniaceae</taxon>
        <taxon>Serratia</taxon>
        <taxon>Serratia symbiotica</taxon>
    </lineage>
</organism>
<feature type="signal peptide" evidence="1">
    <location>
        <begin position="1"/>
        <end position="23"/>
    </location>
</feature>
<accession>E9CK88</accession>
<dbReference type="EMBL" id="GL636100">
    <property type="protein sequence ID" value="EFW13000.1"/>
    <property type="molecule type" value="Genomic_DNA"/>
</dbReference>
<evidence type="ECO:0000313" key="3">
    <source>
        <dbReference type="Proteomes" id="UP000013568"/>
    </source>
</evidence>
<protein>
    <submittedName>
        <fullName evidence="2">Putative chaperone protein</fullName>
    </submittedName>
</protein>